<dbReference type="InterPro" id="IPR052720">
    <property type="entry name" value="Glycosyl_hydrolase_97"/>
</dbReference>
<evidence type="ECO:0000259" key="7">
    <source>
        <dbReference type="Pfam" id="PF10566"/>
    </source>
</evidence>
<feature type="domain" description="Glycosyl-hydrolase 97 catalytic" evidence="7">
    <location>
        <begin position="305"/>
        <end position="460"/>
    </location>
</feature>
<evidence type="ECO:0000256" key="4">
    <source>
        <dbReference type="ARBA" id="ARBA00022837"/>
    </source>
</evidence>
<dbReference type="InterPro" id="IPR029483">
    <property type="entry name" value="GH97_C"/>
</dbReference>
<dbReference type="InterPro" id="IPR013780">
    <property type="entry name" value="Glyco_hydro_b"/>
</dbReference>
<evidence type="ECO:0000259" key="9">
    <source>
        <dbReference type="Pfam" id="PF14509"/>
    </source>
</evidence>
<evidence type="ECO:0000256" key="5">
    <source>
        <dbReference type="ARBA" id="ARBA00023295"/>
    </source>
</evidence>
<keyword evidence="6" id="KW-0732">Signal</keyword>
<name>A0AAP2DUN2_9BACT</name>
<dbReference type="Proteomes" id="UP001319080">
    <property type="component" value="Unassembled WGS sequence"/>
</dbReference>
<keyword evidence="5" id="KW-0326">Glycosidase</keyword>
<dbReference type="InterPro" id="IPR014718">
    <property type="entry name" value="GH-type_carb-bd"/>
</dbReference>
<accession>A0AAP2DUN2</accession>
<dbReference type="InterPro" id="IPR013785">
    <property type="entry name" value="Aldolase_TIM"/>
</dbReference>
<dbReference type="RefSeq" id="WP_254083360.1">
    <property type="nucleotide sequence ID" value="NZ_JAHESE010000003.1"/>
</dbReference>
<reference evidence="10 11" key="1">
    <citation type="submission" date="2021-05" db="EMBL/GenBank/DDBJ databases">
        <title>A Polyphasic approach of four new species of the genus Ohtaekwangia: Ohtaekwangia histidinii sp. nov., Ohtaekwangia cretensis sp. nov., Ohtaekwangia indiensis sp. nov., Ohtaekwangia reichenbachii sp. nov. from diverse environment.</title>
        <authorList>
            <person name="Octaviana S."/>
        </authorList>
    </citation>
    <scope>NUCLEOTIDE SEQUENCE [LARGE SCALE GENOMIC DNA]</scope>
    <source>
        <strain evidence="10 11">PWU5</strain>
    </source>
</reference>
<dbReference type="PANTHER" id="PTHR35803:SF2">
    <property type="entry name" value="RETAINING ALPHA-GALACTOSIDASE"/>
    <property type="match status" value="1"/>
</dbReference>
<comment type="subunit">
    <text evidence="2">Monomer.</text>
</comment>
<keyword evidence="3 10" id="KW-0378">Hydrolase</keyword>
<dbReference type="GO" id="GO:0016798">
    <property type="term" value="F:hydrolase activity, acting on glycosyl bonds"/>
    <property type="evidence" value="ECO:0007669"/>
    <property type="project" value="UniProtKB-KW"/>
</dbReference>
<keyword evidence="11" id="KW-1185">Reference proteome</keyword>
<evidence type="ECO:0000256" key="3">
    <source>
        <dbReference type="ARBA" id="ARBA00022801"/>
    </source>
</evidence>
<sequence length="656" mass="73345">MKKIVILYLLTLTMVNTLSAFTPKPKSLTVTSPDGRLTLHLHTGDTLAYSVTFKNQEIVLTSPIALALPDRVLGAKPQVVKTTTRKNKGTIALPYGSTKTLDDQYNELEVTFEGNYALTLRAYNEGVAYRFSTTLPSTIQIVNERASFNLTGDPAAIFPESDVWTSWEVPYIPYATVSAIAENKKALTPVLFSYDPIRVVIAEADVADYPGMYVGKHNGKLQGTWAGFPVRTEMGSWGNFVSVVKERAPYIADTRGTRTFPWRIIIATDDDRTLVTNKLVYKLARPSVLGSDLSWIKPGKAAWEWWHDAMVKDADIPTGMDNRNTALYKHYIDFAAANHLEYLMIDAGWSNIFDLSKVNPKVDVQEVIRYGKSKNVGVFLWCVATTLMNDPDKNMDLISKWGAVGLKVDFIDRDDQLAIRWFEDIAGAAAKKNLMINFHGCSKPTGLERTYPNIVNYEAVRGAECSKWDLTANPEHHVLIPFIRMLAGPLDYTPGGMRNKTQAAFKPIDPGLPSTQGTRCHELAMYVLFDQPFAMLCDSPEEYRKYPDIMKYLSAVPTSFDETRVLNAKLGQYATVAKRKDNRWFVGAMTDWDGRTLPLDFSFLPSGKTFKAEVYTDGTDNQDAAQYTYKTLDVTNRSKTDLVLAPGGGAVVYIHE</sequence>
<dbReference type="EMBL" id="JAHESE010000003">
    <property type="protein sequence ID" value="MBT1707770.1"/>
    <property type="molecule type" value="Genomic_DNA"/>
</dbReference>
<evidence type="ECO:0000256" key="1">
    <source>
        <dbReference type="ARBA" id="ARBA00001913"/>
    </source>
</evidence>
<dbReference type="Pfam" id="PF14509">
    <property type="entry name" value="GH97_C"/>
    <property type="match status" value="1"/>
</dbReference>
<feature type="chain" id="PRO_5043012384" evidence="6">
    <location>
        <begin position="21"/>
        <end position="656"/>
    </location>
</feature>
<evidence type="ECO:0000313" key="10">
    <source>
        <dbReference type="EMBL" id="MBT1707770.1"/>
    </source>
</evidence>
<dbReference type="Gene3D" id="3.20.20.70">
    <property type="entry name" value="Aldolase class I"/>
    <property type="match status" value="1"/>
</dbReference>
<dbReference type="GO" id="GO:0030246">
    <property type="term" value="F:carbohydrate binding"/>
    <property type="evidence" value="ECO:0007669"/>
    <property type="project" value="InterPro"/>
</dbReference>
<feature type="signal peptide" evidence="6">
    <location>
        <begin position="1"/>
        <end position="20"/>
    </location>
</feature>
<dbReference type="Gene3D" id="2.60.40.1180">
    <property type="entry name" value="Golgi alpha-mannosidase II"/>
    <property type="match status" value="1"/>
</dbReference>
<evidence type="ECO:0000259" key="8">
    <source>
        <dbReference type="Pfam" id="PF14508"/>
    </source>
</evidence>
<dbReference type="AlphaFoldDB" id="A0AAP2DUN2"/>
<gene>
    <name evidence="10" type="ORF">KK062_06040</name>
</gene>
<dbReference type="Gene3D" id="2.70.98.10">
    <property type="match status" value="1"/>
</dbReference>
<evidence type="ECO:0000313" key="11">
    <source>
        <dbReference type="Proteomes" id="UP001319080"/>
    </source>
</evidence>
<feature type="domain" description="Glycosyl-hydrolase 97 C-terminal oligomerisation" evidence="9">
    <location>
        <begin position="560"/>
        <end position="654"/>
    </location>
</feature>
<proteinExistence type="predicted"/>
<evidence type="ECO:0000256" key="2">
    <source>
        <dbReference type="ARBA" id="ARBA00011245"/>
    </source>
</evidence>
<comment type="caution">
    <text evidence="10">The sequence shown here is derived from an EMBL/GenBank/DDBJ whole genome shotgun (WGS) entry which is preliminary data.</text>
</comment>
<dbReference type="Pfam" id="PF10566">
    <property type="entry name" value="Glyco_hydro_97"/>
    <property type="match status" value="1"/>
</dbReference>
<dbReference type="InterPro" id="IPR019563">
    <property type="entry name" value="GH97_catalytic"/>
</dbReference>
<evidence type="ECO:0000256" key="6">
    <source>
        <dbReference type="SAM" id="SignalP"/>
    </source>
</evidence>
<dbReference type="SUPFAM" id="SSF51445">
    <property type="entry name" value="(Trans)glycosidases"/>
    <property type="match status" value="1"/>
</dbReference>
<dbReference type="InterPro" id="IPR029486">
    <property type="entry name" value="GH97_N"/>
</dbReference>
<dbReference type="PANTHER" id="PTHR35803">
    <property type="entry name" value="GLUCAN 1,4-ALPHA-GLUCOSIDASE SUSB-RELATED"/>
    <property type="match status" value="1"/>
</dbReference>
<protein>
    <submittedName>
        <fullName evidence="10">Glycoside hydrolase family 97 catalytic domain-containing protein</fullName>
    </submittedName>
</protein>
<comment type="cofactor">
    <cofactor evidence="1">
        <name>Ca(2+)</name>
        <dbReference type="ChEBI" id="CHEBI:29108"/>
    </cofactor>
</comment>
<dbReference type="InterPro" id="IPR017853">
    <property type="entry name" value="GH"/>
</dbReference>
<organism evidence="10 11">
    <name type="scientific">Dawidia cretensis</name>
    <dbReference type="NCBI Taxonomy" id="2782350"/>
    <lineage>
        <taxon>Bacteria</taxon>
        <taxon>Pseudomonadati</taxon>
        <taxon>Bacteroidota</taxon>
        <taxon>Cytophagia</taxon>
        <taxon>Cytophagales</taxon>
        <taxon>Chryseotaleaceae</taxon>
        <taxon>Dawidia</taxon>
    </lineage>
</organism>
<dbReference type="Pfam" id="PF14508">
    <property type="entry name" value="GH97_N"/>
    <property type="match status" value="1"/>
</dbReference>
<feature type="domain" description="Glycosyl-hydrolase 97 N-terminal" evidence="8">
    <location>
        <begin position="30"/>
        <end position="286"/>
    </location>
</feature>
<keyword evidence="4" id="KW-0106">Calcium</keyword>